<comment type="caution">
    <text evidence="2">The sequence shown here is derived from an EMBL/GenBank/DDBJ whole genome shotgun (WGS) entry which is preliminary data.</text>
</comment>
<dbReference type="InterPro" id="IPR024264">
    <property type="entry name" value="DUF3786"/>
</dbReference>
<protein>
    <submittedName>
        <fullName evidence="2">DUF3786 domain-containing protein</fullName>
    </submittedName>
</protein>
<name>A0A7C6Z3Y5_9FIRM</name>
<dbReference type="Proteomes" id="UP000553059">
    <property type="component" value="Unassembled WGS sequence"/>
</dbReference>
<feature type="domain" description="DUF3786" evidence="1">
    <location>
        <begin position="25"/>
        <end position="192"/>
    </location>
</feature>
<gene>
    <name evidence="2" type="ORF">GX523_07540</name>
</gene>
<evidence type="ECO:0000313" key="2">
    <source>
        <dbReference type="EMBL" id="HHY26589.1"/>
    </source>
</evidence>
<organism evidence="2 3">
    <name type="scientific">Desulfitobacterium dehalogenans</name>
    <dbReference type="NCBI Taxonomy" id="36854"/>
    <lineage>
        <taxon>Bacteria</taxon>
        <taxon>Bacillati</taxon>
        <taxon>Bacillota</taxon>
        <taxon>Clostridia</taxon>
        <taxon>Eubacteriales</taxon>
        <taxon>Desulfitobacteriaceae</taxon>
        <taxon>Desulfitobacterium</taxon>
    </lineage>
</organism>
<dbReference type="AlphaFoldDB" id="A0A7C6Z3Y5"/>
<proteinExistence type="predicted"/>
<accession>A0A7C6Z3Y5</accession>
<reference evidence="2 3" key="1">
    <citation type="journal article" date="2020" name="Biotechnol. Biofuels">
        <title>New insights from the biogas microbiome by comprehensive genome-resolved metagenomics of nearly 1600 species originating from multiple anaerobic digesters.</title>
        <authorList>
            <person name="Campanaro S."/>
            <person name="Treu L."/>
            <person name="Rodriguez-R L.M."/>
            <person name="Kovalovszki A."/>
            <person name="Ziels R.M."/>
            <person name="Maus I."/>
            <person name="Zhu X."/>
            <person name="Kougias P.G."/>
            <person name="Basile A."/>
            <person name="Luo G."/>
            <person name="Schluter A."/>
            <person name="Konstantinidis K.T."/>
            <person name="Angelidaki I."/>
        </authorList>
    </citation>
    <scope>NUCLEOTIDE SEQUENCE [LARGE SCALE GENOMIC DNA]</scope>
    <source>
        <strain evidence="2">AS05jafATM_4</strain>
    </source>
</reference>
<evidence type="ECO:0000313" key="3">
    <source>
        <dbReference type="Proteomes" id="UP000553059"/>
    </source>
</evidence>
<dbReference type="EMBL" id="DUTF01000168">
    <property type="protein sequence ID" value="HHY26589.1"/>
    <property type="molecule type" value="Genomic_DNA"/>
</dbReference>
<sequence>MTKESQKKYRDALEHAKSEFAKCNFAKVLELSGATSYDESSLVLGYGGELYRVWYPEGEITPCEDITDHILILQYLTEVCGVQPTGRWISFRELPGGNNHYGAFKLEAMDPLAKHFGNSPEKFEHICQRLKGKKLAMGDIAYTIEVLPKLELALILWLADDEWPAKANILYDATASMHLNTEGLEVMAINLVEKMIAKTSIL</sequence>
<evidence type="ECO:0000259" key="1">
    <source>
        <dbReference type="Pfam" id="PF12654"/>
    </source>
</evidence>
<dbReference type="Pfam" id="PF12654">
    <property type="entry name" value="DUF3786"/>
    <property type="match status" value="1"/>
</dbReference>